<dbReference type="GO" id="GO:0004148">
    <property type="term" value="F:dihydrolipoyl dehydrogenase (NADH) activity"/>
    <property type="evidence" value="ECO:0007669"/>
    <property type="project" value="UniProtKB-EC"/>
</dbReference>
<dbReference type="PRINTS" id="PR00368">
    <property type="entry name" value="FADPNR"/>
</dbReference>
<comment type="pathway">
    <text evidence="3">Sphingolipid metabolism.</text>
</comment>
<evidence type="ECO:0000256" key="6">
    <source>
        <dbReference type="ARBA" id="ARBA00022741"/>
    </source>
</evidence>
<dbReference type="GO" id="GO:0005783">
    <property type="term" value="C:endoplasmic reticulum"/>
    <property type="evidence" value="ECO:0007669"/>
    <property type="project" value="UniProtKB-SubCell"/>
</dbReference>
<gene>
    <name evidence="19" type="ORF">PSACC_00021</name>
</gene>
<dbReference type="SUPFAM" id="SSF51905">
    <property type="entry name" value="FAD/NAD(P)-binding domain"/>
    <property type="match status" value="1"/>
</dbReference>
<comment type="similarity">
    <text evidence="4 16">Belongs to the class-I pyridine nucleotide-disulfide oxidoreductase family.</text>
</comment>
<keyword evidence="13 16" id="KW-0676">Redox-active center</keyword>
<dbReference type="InterPro" id="IPR012999">
    <property type="entry name" value="Pyr_OxRdtase_I_AS"/>
</dbReference>
<dbReference type="Pfam" id="PF07992">
    <property type="entry name" value="Pyr_redox_2"/>
    <property type="match status" value="1"/>
</dbReference>
<evidence type="ECO:0000256" key="13">
    <source>
        <dbReference type="ARBA" id="ARBA00023284"/>
    </source>
</evidence>
<dbReference type="PANTHER" id="PTHR22912">
    <property type="entry name" value="DISULFIDE OXIDOREDUCTASE"/>
    <property type="match status" value="1"/>
</dbReference>
<dbReference type="GO" id="GO:0050660">
    <property type="term" value="F:flavin adenine dinucleotide binding"/>
    <property type="evidence" value="ECO:0007669"/>
    <property type="project" value="InterPro"/>
</dbReference>
<dbReference type="GO" id="GO:0006666">
    <property type="term" value="P:3-keto-sphinganine metabolic process"/>
    <property type="evidence" value="ECO:0007669"/>
    <property type="project" value="InterPro"/>
</dbReference>
<dbReference type="PRINTS" id="PR00411">
    <property type="entry name" value="PNDRDTASEI"/>
</dbReference>
<comment type="caution">
    <text evidence="19">The sequence shown here is derived from an EMBL/GenBank/DDBJ whole genome shotgun (WGS) entry which is preliminary data.</text>
</comment>
<dbReference type="PROSITE" id="PS00076">
    <property type="entry name" value="PYRIDINE_REDOX_1"/>
    <property type="match status" value="1"/>
</dbReference>
<dbReference type="Pfam" id="PF02852">
    <property type="entry name" value="Pyr_redox_dim"/>
    <property type="match status" value="1"/>
</dbReference>
<dbReference type="PROSITE" id="PS00061">
    <property type="entry name" value="ADH_SHORT"/>
    <property type="match status" value="1"/>
</dbReference>
<evidence type="ECO:0000256" key="10">
    <source>
        <dbReference type="ARBA" id="ARBA00023002"/>
    </source>
</evidence>
<evidence type="ECO:0000259" key="18">
    <source>
        <dbReference type="Pfam" id="PF07992"/>
    </source>
</evidence>
<dbReference type="CDD" id="cd08939">
    <property type="entry name" value="KDSR-like_SDR_c"/>
    <property type="match status" value="1"/>
</dbReference>
<comment type="function">
    <text evidence="14">Catalyzes the reduction of 3'-oxosphinganine (3-ketodihydrosphingosine/KDS) to sphinganine (dihydrosphingosine/DHS), the second step of de novo sphingolipid biosynthesis.</text>
</comment>
<dbReference type="EMBL" id="MTSL01000003">
    <property type="protein sequence ID" value="PJF20172.1"/>
    <property type="molecule type" value="Genomic_DNA"/>
</dbReference>
<dbReference type="SUPFAM" id="SSF55424">
    <property type="entry name" value="FAD/NAD-linked reductases, dimerisation (C-terminal) domain"/>
    <property type="match status" value="1"/>
</dbReference>
<evidence type="ECO:0000256" key="1">
    <source>
        <dbReference type="ARBA" id="ARBA00004240"/>
    </source>
</evidence>
<evidence type="ECO:0000256" key="16">
    <source>
        <dbReference type="RuleBase" id="RU003692"/>
    </source>
</evidence>
<dbReference type="InterPro" id="IPR020904">
    <property type="entry name" value="Sc_DH/Rdtase_CS"/>
</dbReference>
<dbReference type="EC" id="1.8.1.4" evidence="16"/>
<dbReference type="GO" id="GO:0045254">
    <property type="term" value="C:pyruvate dehydrogenase complex"/>
    <property type="evidence" value="ECO:0007669"/>
    <property type="project" value="UniProtKB-ARBA"/>
</dbReference>
<comment type="subcellular location">
    <subcellularLocation>
        <location evidence="1">Endoplasmic reticulum</location>
    </subcellularLocation>
</comment>
<comment type="catalytic activity">
    <reaction evidence="16">
        <text>N(6)-[(R)-dihydrolipoyl]-L-lysyl-[protein] + NAD(+) = N(6)-[(R)-lipoyl]-L-lysyl-[protein] + NADH + H(+)</text>
        <dbReference type="Rhea" id="RHEA:15045"/>
        <dbReference type="Rhea" id="RHEA-COMP:10474"/>
        <dbReference type="Rhea" id="RHEA-COMP:10475"/>
        <dbReference type="ChEBI" id="CHEBI:15378"/>
        <dbReference type="ChEBI" id="CHEBI:57540"/>
        <dbReference type="ChEBI" id="CHEBI:57945"/>
        <dbReference type="ChEBI" id="CHEBI:83099"/>
        <dbReference type="ChEBI" id="CHEBI:83100"/>
        <dbReference type="EC" id="1.8.1.4"/>
    </reaction>
</comment>
<dbReference type="NCBIfam" id="TIGR01350">
    <property type="entry name" value="lipoamide_DH"/>
    <property type="match status" value="1"/>
</dbReference>
<evidence type="ECO:0000256" key="9">
    <source>
        <dbReference type="ARBA" id="ARBA00022919"/>
    </source>
</evidence>
<keyword evidence="10 16" id="KW-0560">Oxidoreductase</keyword>
<dbReference type="InterPro" id="IPR023753">
    <property type="entry name" value="FAD/NAD-binding_dom"/>
</dbReference>
<reference evidence="19 20" key="1">
    <citation type="submission" date="2016-10" db="EMBL/GenBank/DDBJ databases">
        <title>The genome of Paramicrosporidium saccamoebae is the missing link in understanding Cryptomycota and Microsporidia evolution.</title>
        <authorList>
            <person name="Quandt C.A."/>
            <person name="Beaudet D."/>
            <person name="Corsaro D."/>
            <person name="Michel R."/>
            <person name="Corradi N."/>
            <person name="James T."/>
        </authorList>
    </citation>
    <scope>NUCLEOTIDE SEQUENCE [LARGE SCALE GENOMIC DNA]</scope>
    <source>
        <strain evidence="19 20">KSL3</strain>
    </source>
</reference>
<evidence type="ECO:0000256" key="3">
    <source>
        <dbReference type="ARBA" id="ARBA00004991"/>
    </source>
</evidence>
<dbReference type="InterPro" id="IPR050151">
    <property type="entry name" value="Class-I_Pyr_Nuc-Dis_Oxidored"/>
</dbReference>
<evidence type="ECO:0000256" key="2">
    <source>
        <dbReference type="ARBA" id="ARBA00004760"/>
    </source>
</evidence>
<sequence>MTDNWSLLSGLGKEVAKCLLSKGASVTIAARRKNVLDESRKELLGFISEKASLEIVSADVTDPESARNMVTEAERLQGQMVDCVFCCAGAATPGFFIDQTPEILSKQMQLNYLGAVNSIHPAIKRMIEVGKGGRIVFVSSTLGLMGMIGYSQYSSAKFALRGLAESLRQELLPYNISVHIFFVATIDSPGNQIENENKPEITKIIEEGDISDPSPIKRAQTLLKGIEAGKFAISSDITMLLLRRVHTLPFRRYSTSAGPGGYVGAIKAAQLGLKTACVEKRATLGGTCLNVGCIPSKALLQNSHFYHLAKHDFAKRGINVGDVKLDLETMLKAKDKSVQALTGGVAHLNGVGKILGPNKIQVQGADGKSETVTCKEIIIASGSDWVDLPNLKVDEKTVVSSTGALTLEKVPEKMVVIGGGIIGLELGSVWSRLGSDVTVVEYMPSIGAGMDGAVASAFAKILQKQGLKFKLGTKVLGCTKSSKGMHTLEMEPAAGGAKEKIDCDVVLVAIGRRPYTDDLGLKEIGVQLDDRGRVKTDKHFCTNVPSIRAIGDVIAGPMLAHKAEDEGIAVAEIIANGHGHINYDTIPSVVYTHPEVAWVGKTEEQLKKEGSNYNVGMFPFMANSRAKTVDDAEGFVKVLADSTTDRLLGVHIIGPNAGELIAEAVLGMEYGASSEDIARTCHAHPTLSEAVKEACLAAHGLRKAINA</sequence>
<comment type="pathway">
    <text evidence="2">Lipid metabolism; sphingolipid metabolism.</text>
</comment>
<evidence type="ECO:0000256" key="12">
    <source>
        <dbReference type="ARBA" id="ARBA00023157"/>
    </source>
</evidence>
<dbReference type="Pfam" id="PF00106">
    <property type="entry name" value="adh_short"/>
    <property type="match status" value="1"/>
</dbReference>
<dbReference type="Gene3D" id="3.50.50.60">
    <property type="entry name" value="FAD/NAD(P)-binding domain"/>
    <property type="match status" value="2"/>
</dbReference>
<dbReference type="InterPro" id="IPR006258">
    <property type="entry name" value="Lipoamide_DH"/>
</dbReference>
<comment type="cofactor">
    <cofactor evidence="16">
        <name>FAD</name>
        <dbReference type="ChEBI" id="CHEBI:57692"/>
    </cofactor>
    <text evidence="16">Binds 1 FAD per subunit.</text>
</comment>
<proteinExistence type="inferred from homology"/>
<dbReference type="Gene3D" id="3.30.390.30">
    <property type="match status" value="1"/>
</dbReference>
<evidence type="ECO:0000256" key="14">
    <source>
        <dbReference type="ARBA" id="ARBA00044737"/>
    </source>
</evidence>
<evidence type="ECO:0000313" key="20">
    <source>
        <dbReference type="Proteomes" id="UP000240830"/>
    </source>
</evidence>
<keyword evidence="9" id="KW-0443">Lipid metabolism</keyword>
<dbReference type="GO" id="GO:0006103">
    <property type="term" value="P:2-oxoglutarate metabolic process"/>
    <property type="evidence" value="ECO:0007669"/>
    <property type="project" value="TreeGrafter"/>
</dbReference>
<keyword evidence="9" id="KW-0746">Sphingolipid metabolism</keyword>
<dbReference type="GO" id="GO:0016020">
    <property type="term" value="C:membrane"/>
    <property type="evidence" value="ECO:0007669"/>
    <property type="project" value="GOC"/>
</dbReference>
<comment type="catalytic activity">
    <reaction evidence="15">
        <text>sphinganine + NADP(+) = 3-oxosphinganine + NADPH + H(+)</text>
        <dbReference type="Rhea" id="RHEA:22640"/>
        <dbReference type="ChEBI" id="CHEBI:15378"/>
        <dbReference type="ChEBI" id="CHEBI:57783"/>
        <dbReference type="ChEBI" id="CHEBI:57817"/>
        <dbReference type="ChEBI" id="CHEBI:58299"/>
        <dbReference type="ChEBI" id="CHEBI:58349"/>
        <dbReference type="EC" id="1.1.1.102"/>
    </reaction>
    <physiologicalReaction direction="right-to-left" evidence="15">
        <dbReference type="Rhea" id="RHEA:22642"/>
    </physiologicalReaction>
</comment>
<evidence type="ECO:0000256" key="7">
    <source>
        <dbReference type="ARBA" id="ARBA00022827"/>
    </source>
</evidence>
<feature type="domain" description="FAD/NAD(P)-binding" evidence="18">
    <location>
        <begin position="257"/>
        <end position="567"/>
    </location>
</feature>
<protein>
    <recommendedName>
        <fullName evidence="16">Dihydrolipoyl dehydrogenase</fullName>
        <ecNumber evidence="16">1.8.1.4</ecNumber>
    </recommendedName>
</protein>
<dbReference type="GO" id="GO:0047560">
    <property type="term" value="F:3-dehydrosphinganine reductase activity"/>
    <property type="evidence" value="ECO:0007669"/>
    <property type="project" value="UniProtKB-EC"/>
</dbReference>
<keyword evidence="12" id="KW-1015">Disulfide bond</keyword>
<evidence type="ECO:0000256" key="11">
    <source>
        <dbReference type="ARBA" id="ARBA00023027"/>
    </source>
</evidence>
<dbReference type="PANTHER" id="PTHR22912:SF151">
    <property type="entry name" value="DIHYDROLIPOYL DEHYDROGENASE, MITOCHONDRIAL"/>
    <property type="match status" value="1"/>
</dbReference>
<dbReference type="AlphaFoldDB" id="A0A2H9TR06"/>
<keyword evidence="11 16" id="KW-0520">NAD</keyword>
<feature type="domain" description="Pyridine nucleotide-disulphide oxidoreductase dimerisation" evidence="17">
    <location>
        <begin position="586"/>
        <end position="694"/>
    </location>
</feature>
<dbReference type="GO" id="GO:0005739">
    <property type="term" value="C:mitochondrion"/>
    <property type="evidence" value="ECO:0007669"/>
    <property type="project" value="TreeGrafter"/>
</dbReference>
<evidence type="ECO:0000313" key="19">
    <source>
        <dbReference type="EMBL" id="PJF20172.1"/>
    </source>
</evidence>
<dbReference type="InterPro" id="IPR004099">
    <property type="entry name" value="Pyr_nucl-diS_OxRdtase_dimer"/>
</dbReference>
<dbReference type="GO" id="GO:0045333">
    <property type="term" value="P:cellular respiration"/>
    <property type="evidence" value="ECO:0007669"/>
    <property type="project" value="UniProtKB-ARBA"/>
</dbReference>
<evidence type="ECO:0000256" key="5">
    <source>
        <dbReference type="ARBA" id="ARBA00022630"/>
    </source>
</evidence>
<keyword evidence="5 16" id="KW-0285">Flavoprotein</keyword>
<keyword evidence="6" id="KW-0547">Nucleotide-binding</keyword>
<evidence type="ECO:0000256" key="8">
    <source>
        <dbReference type="ARBA" id="ARBA00022857"/>
    </source>
</evidence>
<keyword evidence="8" id="KW-0521">NADP</keyword>
<dbReference type="GO" id="GO:0030148">
    <property type="term" value="P:sphingolipid biosynthetic process"/>
    <property type="evidence" value="ECO:0007669"/>
    <property type="project" value="InterPro"/>
</dbReference>
<dbReference type="OrthoDB" id="361797at2759"/>
<keyword evidence="20" id="KW-1185">Reference proteome</keyword>
<dbReference type="InterPro" id="IPR016156">
    <property type="entry name" value="FAD/NAD-linked_Rdtase_dimer_sf"/>
</dbReference>
<name>A0A2H9TR06_9FUNG</name>
<dbReference type="InterPro" id="IPR036188">
    <property type="entry name" value="FAD/NAD-bd_sf"/>
</dbReference>
<dbReference type="Gene3D" id="3.40.50.720">
    <property type="entry name" value="NAD(P)-binding Rossmann-like Domain"/>
    <property type="match status" value="1"/>
</dbReference>
<dbReference type="InterPro" id="IPR036291">
    <property type="entry name" value="NAD(P)-bd_dom_sf"/>
</dbReference>
<dbReference type="STRING" id="1246581.A0A2H9TR06"/>
<evidence type="ECO:0000256" key="15">
    <source>
        <dbReference type="ARBA" id="ARBA00048930"/>
    </source>
</evidence>
<dbReference type="SUPFAM" id="SSF51735">
    <property type="entry name" value="NAD(P)-binding Rossmann-fold domains"/>
    <property type="match status" value="1"/>
</dbReference>
<dbReference type="FunFam" id="3.50.50.60:FF:000025">
    <property type="entry name" value="Dihydrolipoyl dehydrogenase"/>
    <property type="match status" value="1"/>
</dbReference>
<dbReference type="FunFam" id="3.30.390.30:FF:000001">
    <property type="entry name" value="Dihydrolipoyl dehydrogenase"/>
    <property type="match status" value="1"/>
</dbReference>
<evidence type="ECO:0000259" key="17">
    <source>
        <dbReference type="Pfam" id="PF02852"/>
    </source>
</evidence>
<dbReference type="Proteomes" id="UP000240830">
    <property type="component" value="Unassembled WGS sequence"/>
</dbReference>
<evidence type="ECO:0000256" key="4">
    <source>
        <dbReference type="ARBA" id="ARBA00007532"/>
    </source>
</evidence>
<accession>A0A2H9TR06</accession>
<organism evidence="19 20">
    <name type="scientific">Paramicrosporidium saccamoebae</name>
    <dbReference type="NCBI Taxonomy" id="1246581"/>
    <lineage>
        <taxon>Eukaryota</taxon>
        <taxon>Fungi</taxon>
        <taxon>Fungi incertae sedis</taxon>
        <taxon>Cryptomycota</taxon>
        <taxon>Cryptomycota incertae sedis</taxon>
        <taxon>Paramicrosporidium</taxon>
    </lineage>
</organism>
<comment type="miscellaneous">
    <text evidence="16">The active site is a redox-active disulfide bond.</text>
</comment>
<dbReference type="InterPro" id="IPR045022">
    <property type="entry name" value="KDSR-like"/>
</dbReference>
<dbReference type="GO" id="GO:0045252">
    <property type="term" value="C:oxoglutarate dehydrogenase complex"/>
    <property type="evidence" value="ECO:0007669"/>
    <property type="project" value="TreeGrafter"/>
</dbReference>
<dbReference type="InterPro" id="IPR002347">
    <property type="entry name" value="SDR_fam"/>
</dbReference>
<keyword evidence="7 16" id="KW-0274">FAD</keyword>